<evidence type="ECO:0000313" key="1">
    <source>
        <dbReference type="EMBL" id="KAF2488757.1"/>
    </source>
</evidence>
<dbReference type="Proteomes" id="UP000799750">
    <property type="component" value="Unassembled WGS sequence"/>
</dbReference>
<sequence>MKKPSIFVKFFNTMDHGGLGKEENNIKVDNIICRTSTCHVLEYNNHPQQSKRCYLSLLSSARSGRVLQAAFYMQSAIITGYRHRYRIPAIVTSLIAGILYRDG</sequence>
<accession>A0A6A6QBB3</accession>
<proteinExistence type="predicted"/>
<reference evidence="1" key="1">
    <citation type="journal article" date="2020" name="Stud. Mycol.">
        <title>101 Dothideomycetes genomes: a test case for predicting lifestyles and emergence of pathogens.</title>
        <authorList>
            <person name="Haridas S."/>
            <person name="Albert R."/>
            <person name="Binder M."/>
            <person name="Bloem J."/>
            <person name="Labutti K."/>
            <person name="Salamov A."/>
            <person name="Andreopoulos B."/>
            <person name="Baker S."/>
            <person name="Barry K."/>
            <person name="Bills G."/>
            <person name="Bluhm B."/>
            <person name="Cannon C."/>
            <person name="Castanera R."/>
            <person name="Culley D."/>
            <person name="Daum C."/>
            <person name="Ezra D."/>
            <person name="Gonzalez J."/>
            <person name="Henrissat B."/>
            <person name="Kuo A."/>
            <person name="Liang C."/>
            <person name="Lipzen A."/>
            <person name="Lutzoni F."/>
            <person name="Magnuson J."/>
            <person name="Mondo S."/>
            <person name="Nolan M."/>
            <person name="Ohm R."/>
            <person name="Pangilinan J."/>
            <person name="Park H.-J."/>
            <person name="Ramirez L."/>
            <person name="Alfaro M."/>
            <person name="Sun H."/>
            <person name="Tritt A."/>
            <person name="Yoshinaga Y."/>
            <person name="Zwiers L.-H."/>
            <person name="Turgeon B."/>
            <person name="Goodwin S."/>
            <person name="Spatafora J."/>
            <person name="Crous P."/>
            <person name="Grigoriev I."/>
        </authorList>
    </citation>
    <scope>NUCLEOTIDE SEQUENCE</scope>
    <source>
        <strain evidence="1">CBS 269.34</strain>
    </source>
</reference>
<protein>
    <submittedName>
        <fullName evidence="1">Uncharacterized protein</fullName>
    </submittedName>
</protein>
<name>A0A6A6QBB3_9PEZI</name>
<evidence type="ECO:0000313" key="2">
    <source>
        <dbReference type="Proteomes" id="UP000799750"/>
    </source>
</evidence>
<gene>
    <name evidence="1" type="ORF">BU16DRAFT_545201</name>
</gene>
<dbReference type="OrthoDB" id="271862at2759"/>
<dbReference type="EMBL" id="MU004201">
    <property type="protein sequence ID" value="KAF2488757.1"/>
    <property type="molecule type" value="Genomic_DNA"/>
</dbReference>
<keyword evidence="2" id="KW-1185">Reference proteome</keyword>
<organism evidence="1 2">
    <name type="scientific">Lophium mytilinum</name>
    <dbReference type="NCBI Taxonomy" id="390894"/>
    <lineage>
        <taxon>Eukaryota</taxon>
        <taxon>Fungi</taxon>
        <taxon>Dikarya</taxon>
        <taxon>Ascomycota</taxon>
        <taxon>Pezizomycotina</taxon>
        <taxon>Dothideomycetes</taxon>
        <taxon>Pleosporomycetidae</taxon>
        <taxon>Mytilinidiales</taxon>
        <taxon>Mytilinidiaceae</taxon>
        <taxon>Lophium</taxon>
    </lineage>
</organism>
<dbReference type="AlphaFoldDB" id="A0A6A6QBB3"/>